<organism evidence="1 2">
    <name type="scientific">Caldifermentibacillus hisashii</name>
    <dbReference type="NCBI Taxonomy" id="996558"/>
    <lineage>
        <taxon>Bacteria</taxon>
        <taxon>Bacillati</taxon>
        <taxon>Bacillota</taxon>
        <taxon>Bacilli</taxon>
        <taxon>Bacillales</taxon>
        <taxon>Bacillaceae</taxon>
        <taxon>Caldifermentibacillus</taxon>
    </lineage>
</organism>
<evidence type="ECO:0008006" key="3">
    <source>
        <dbReference type="Google" id="ProtNLM"/>
    </source>
</evidence>
<name>A0ABU9K3H1_9BACI</name>
<protein>
    <recommendedName>
        <fullName evidence="3">Fur-regulated basic protein FbpA</fullName>
    </recommendedName>
</protein>
<proteinExistence type="predicted"/>
<comment type="caution">
    <text evidence="1">The sequence shown here is derived from an EMBL/GenBank/DDBJ whole genome shotgun (WGS) entry which is preliminary data.</text>
</comment>
<sequence length="56" mass="6583">MGMLYRTVNMVNDLKKQSIINELLALGFDGDGAVSLYDMDFYELKRLLAVERIRRW</sequence>
<evidence type="ECO:0000313" key="2">
    <source>
        <dbReference type="Proteomes" id="UP001459714"/>
    </source>
</evidence>
<gene>
    <name evidence="1" type="ORF">NST17_21210</name>
</gene>
<dbReference type="Proteomes" id="UP001459714">
    <property type="component" value="Unassembled WGS sequence"/>
</dbReference>
<accession>A0ABU9K3H1</accession>
<reference evidence="1 2" key="1">
    <citation type="submission" date="2024-03" db="EMBL/GenBank/DDBJ databases">
        <title>Bacilli Hybrid Assemblies.</title>
        <authorList>
            <person name="Kovac J."/>
        </authorList>
    </citation>
    <scope>NUCLEOTIDE SEQUENCE [LARGE SCALE GENOMIC DNA]</scope>
    <source>
        <strain evidence="1 2">FSL M8-0022</strain>
    </source>
</reference>
<keyword evidence="2" id="KW-1185">Reference proteome</keyword>
<evidence type="ECO:0000313" key="1">
    <source>
        <dbReference type="EMBL" id="MEL3959677.1"/>
    </source>
</evidence>
<dbReference type="EMBL" id="JBBYAK010000004">
    <property type="protein sequence ID" value="MEL3959677.1"/>
    <property type="molecule type" value="Genomic_DNA"/>
</dbReference>
<dbReference type="RefSeq" id="WP_342021257.1">
    <property type="nucleotide sequence ID" value="NZ_JBBYAK010000004.1"/>
</dbReference>